<feature type="domain" description="EH" evidence="10">
    <location>
        <begin position="22"/>
        <end position="98"/>
    </location>
</feature>
<evidence type="ECO:0000259" key="11">
    <source>
        <dbReference type="PROSITE" id="PS50222"/>
    </source>
</evidence>
<evidence type="ECO:0000256" key="9">
    <source>
        <dbReference type="SAM" id="MobiDB-lite"/>
    </source>
</evidence>
<name>A0AAW1S2F5_9CHLO</name>
<evidence type="ECO:0000259" key="12">
    <source>
        <dbReference type="PROSITE" id="PS51718"/>
    </source>
</evidence>
<dbReference type="GO" id="GO:0005886">
    <property type="term" value="C:plasma membrane"/>
    <property type="evidence" value="ECO:0007669"/>
    <property type="project" value="UniProtKB-SubCell"/>
</dbReference>
<protein>
    <submittedName>
        <fullName evidence="13">Uncharacterized protein</fullName>
    </submittedName>
</protein>
<gene>
    <name evidence="13" type="ORF">WJX81_002232</name>
</gene>
<comment type="caution">
    <text evidence="13">The sequence shown here is derived from an EMBL/GenBank/DDBJ whole genome shotgun (WGS) entry which is preliminary data.</text>
</comment>
<dbReference type="SMART" id="SM00027">
    <property type="entry name" value="EH"/>
    <property type="match status" value="1"/>
</dbReference>
<reference evidence="13 14" key="1">
    <citation type="journal article" date="2024" name="Nat. Commun.">
        <title>Phylogenomics reveals the evolutionary origins of lichenization in chlorophyte algae.</title>
        <authorList>
            <person name="Puginier C."/>
            <person name="Libourel C."/>
            <person name="Otte J."/>
            <person name="Skaloud P."/>
            <person name="Haon M."/>
            <person name="Grisel S."/>
            <person name="Petersen M."/>
            <person name="Berrin J.G."/>
            <person name="Delaux P.M."/>
            <person name="Dal Grande F."/>
            <person name="Keller J."/>
        </authorList>
    </citation>
    <scope>NUCLEOTIDE SEQUENCE [LARGE SCALE GENOMIC DNA]</scope>
    <source>
        <strain evidence="13 14">SAG 245.80</strain>
    </source>
</reference>
<dbReference type="PANTHER" id="PTHR11216">
    <property type="entry name" value="EH DOMAIN"/>
    <property type="match status" value="1"/>
</dbReference>
<dbReference type="PROSITE" id="PS51718">
    <property type="entry name" value="G_DYNAMIN_2"/>
    <property type="match status" value="1"/>
</dbReference>
<dbReference type="Gene3D" id="1.10.268.20">
    <property type="match status" value="1"/>
</dbReference>
<dbReference type="InterPro" id="IPR002048">
    <property type="entry name" value="EF_hand_dom"/>
</dbReference>
<dbReference type="Pfam" id="PF00350">
    <property type="entry name" value="Dynamin_N"/>
    <property type="match status" value="1"/>
</dbReference>
<dbReference type="InterPro" id="IPR045063">
    <property type="entry name" value="Dynamin_N"/>
</dbReference>
<dbReference type="PROSITE" id="PS50222">
    <property type="entry name" value="EF_HAND_2"/>
    <property type="match status" value="1"/>
</dbReference>
<dbReference type="Pfam" id="PF18150">
    <property type="entry name" value="DUF5600"/>
    <property type="match status" value="1"/>
</dbReference>
<evidence type="ECO:0000256" key="6">
    <source>
        <dbReference type="ARBA" id="ARBA00022753"/>
    </source>
</evidence>
<evidence type="ECO:0000313" key="14">
    <source>
        <dbReference type="Proteomes" id="UP001445335"/>
    </source>
</evidence>
<dbReference type="CDD" id="cd09913">
    <property type="entry name" value="EHD"/>
    <property type="match status" value="1"/>
</dbReference>
<dbReference type="InterPro" id="IPR011992">
    <property type="entry name" value="EF-hand-dom_pair"/>
</dbReference>
<dbReference type="SUPFAM" id="SSF52540">
    <property type="entry name" value="P-loop containing nucleoside triphosphate hydrolases"/>
    <property type="match status" value="1"/>
</dbReference>
<dbReference type="AlphaFoldDB" id="A0AAW1S2F5"/>
<keyword evidence="7" id="KW-0106">Calcium</keyword>
<dbReference type="PROSITE" id="PS50031">
    <property type="entry name" value="EH"/>
    <property type="match status" value="1"/>
</dbReference>
<keyword evidence="6" id="KW-0967">Endosome</keyword>
<evidence type="ECO:0000256" key="3">
    <source>
        <dbReference type="ARBA" id="ARBA00022475"/>
    </source>
</evidence>
<dbReference type="GO" id="GO:0016197">
    <property type="term" value="P:endosomal transport"/>
    <property type="evidence" value="ECO:0007669"/>
    <property type="project" value="TreeGrafter"/>
</dbReference>
<evidence type="ECO:0000256" key="8">
    <source>
        <dbReference type="ARBA" id="ARBA00023136"/>
    </source>
</evidence>
<evidence type="ECO:0000256" key="7">
    <source>
        <dbReference type="ARBA" id="ARBA00022837"/>
    </source>
</evidence>
<organism evidence="13 14">
    <name type="scientific">Elliptochloris bilobata</name>
    <dbReference type="NCBI Taxonomy" id="381761"/>
    <lineage>
        <taxon>Eukaryota</taxon>
        <taxon>Viridiplantae</taxon>
        <taxon>Chlorophyta</taxon>
        <taxon>core chlorophytes</taxon>
        <taxon>Trebouxiophyceae</taxon>
        <taxon>Trebouxiophyceae incertae sedis</taxon>
        <taxon>Elliptochloris clade</taxon>
        <taxon>Elliptochloris</taxon>
    </lineage>
</organism>
<dbReference type="FunFam" id="3.40.50.300:FF:000147">
    <property type="entry name" value="EH domain-containing protein 1"/>
    <property type="match status" value="1"/>
</dbReference>
<feature type="compositionally biased region" description="Low complexity" evidence="9">
    <location>
        <begin position="136"/>
        <end position="148"/>
    </location>
</feature>
<dbReference type="GO" id="GO:0005525">
    <property type="term" value="F:GTP binding"/>
    <property type="evidence" value="ECO:0007669"/>
    <property type="project" value="InterPro"/>
</dbReference>
<feature type="domain" description="Dynamin-type G" evidence="12">
    <location>
        <begin position="244"/>
        <end position="479"/>
    </location>
</feature>
<dbReference type="InterPro" id="IPR030381">
    <property type="entry name" value="G_DYNAMIN_dom"/>
</dbReference>
<evidence type="ECO:0000256" key="5">
    <source>
        <dbReference type="ARBA" id="ARBA00022741"/>
    </source>
</evidence>
<dbReference type="InterPro" id="IPR027417">
    <property type="entry name" value="P-loop_NTPase"/>
</dbReference>
<sequence>MAYALNPYAADHEPAVPRNLDNERLFSSWFQAADTDADGKLTGGDAVKFFERSGLPRDTLAKVWSLADSARRGFLDVRSFSKAMDLIAIAQQTGDVSPEAYQRLALRGTLQPPQMVGVEDLLQRLAVAEAAANPFANGGGASADASPSSGGGGYAQFRPPAVIPPSMASPVRSQASTPNSGVTPSPSGGRWGSKSSRKKKALSMRECTSIVDGLKIIYFTKIRPLEEAYKFGAFFSSLLNESDFHAKPSVLLLGQYSTGKTTFIKHLLGREYPGIHIGPEPTTDRFVIVDHALEERRTPGNTLIVQPDKPYQGLAQYGNGFLAKFEAASCPNRLLEEISLVDTPGVLSGEKQRIERTYNFIDVCGWFAARCDLILLLFDPHKLDVSDEFKQVISTLKGHDDKVRVVLNKADQVDMQQLMRVYGALMWSLGKVFRSPEVCKVYIGSFNADVPVRTDLNPHGAELFAHEQADLLQDLYEIPQRSCDRKVNEFVKRVRAAKIHVLIMGHLRKLMPSMMGKQKAQDKLLRDLPTHFAHVQREHHLPAGDFPDVNRYREILSAYDLSVFPKLKEKDVKTIEDVLSLDIPSLVKQFDNPYQ</sequence>
<evidence type="ECO:0000256" key="2">
    <source>
        <dbReference type="ARBA" id="ARBA00004481"/>
    </source>
</evidence>
<dbReference type="Proteomes" id="UP001445335">
    <property type="component" value="Unassembled WGS sequence"/>
</dbReference>
<dbReference type="Gene3D" id="3.40.50.300">
    <property type="entry name" value="P-loop containing nucleotide triphosphate hydrolases"/>
    <property type="match status" value="1"/>
</dbReference>
<evidence type="ECO:0000259" key="10">
    <source>
        <dbReference type="PROSITE" id="PS50031"/>
    </source>
</evidence>
<keyword evidence="14" id="KW-1185">Reference proteome</keyword>
<dbReference type="InterPro" id="IPR031692">
    <property type="entry name" value="EHD_N"/>
</dbReference>
<dbReference type="SUPFAM" id="SSF47473">
    <property type="entry name" value="EF-hand"/>
    <property type="match status" value="1"/>
</dbReference>
<dbReference type="GO" id="GO:0005509">
    <property type="term" value="F:calcium ion binding"/>
    <property type="evidence" value="ECO:0007669"/>
    <property type="project" value="InterPro"/>
</dbReference>
<proteinExistence type="predicted"/>
<dbReference type="InterPro" id="IPR040990">
    <property type="entry name" value="DUF5600"/>
</dbReference>
<keyword evidence="4" id="KW-0479">Metal-binding</keyword>
<evidence type="ECO:0000256" key="4">
    <source>
        <dbReference type="ARBA" id="ARBA00022723"/>
    </source>
</evidence>
<keyword evidence="5" id="KW-0547">Nucleotide-binding</keyword>
<keyword evidence="8" id="KW-0472">Membrane</keyword>
<accession>A0AAW1S2F5</accession>
<evidence type="ECO:0000256" key="1">
    <source>
        <dbReference type="ARBA" id="ARBA00004413"/>
    </source>
</evidence>
<feature type="domain" description="EF-hand" evidence="11">
    <location>
        <begin position="21"/>
        <end position="56"/>
    </location>
</feature>
<keyword evidence="3" id="KW-1003">Cell membrane</keyword>
<dbReference type="CDD" id="cd00052">
    <property type="entry name" value="EH"/>
    <property type="match status" value="1"/>
</dbReference>
<dbReference type="Pfam" id="PF12763">
    <property type="entry name" value="EH"/>
    <property type="match status" value="1"/>
</dbReference>
<comment type="subcellular location">
    <subcellularLocation>
        <location evidence="1">Cell membrane</location>
        <topology evidence="1">Peripheral membrane protein</topology>
        <orientation evidence="1">Cytoplasmic side</orientation>
    </subcellularLocation>
    <subcellularLocation>
        <location evidence="2">Endosome membrane</location>
        <topology evidence="2">Peripheral membrane protein</topology>
    </subcellularLocation>
</comment>
<dbReference type="GO" id="GO:0006897">
    <property type="term" value="P:endocytosis"/>
    <property type="evidence" value="ECO:0007669"/>
    <property type="project" value="TreeGrafter"/>
</dbReference>
<dbReference type="Pfam" id="PF16880">
    <property type="entry name" value="EHD_N"/>
    <property type="match status" value="1"/>
</dbReference>
<dbReference type="EMBL" id="JALJOU010000014">
    <property type="protein sequence ID" value="KAK9839793.1"/>
    <property type="molecule type" value="Genomic_DNA"/>
</dbReference>
<evidence type="ECO:0000313" key="13">
    <source>
        <dbReference type="EMBL" id="KAK9839793.1"/>
    </source>
</evidence>
<dbReference type="PANTHER" id="PTHR11216:SF31">
    <property type="entry name" value="AT21416P"/>
    <property type="match status" value="1"/>
</dbReference>
<feature type="compositionally biased region" description="Low complexity" evidence="9">
    <location>
        <begin position="184"/>
        <end position="194"/>
    </location>
</feature>
<feature type="compositionally biased region" description="Polar residues" evidence="9">
    <location>
        <begin position="171"/>
        <end position="183"/>
    </location>
</feature>
<dbReference type="GO" id="GO:0010008">
    <property type="term" value="C:endosome membrane"/>
    <property type="evidence" value="ECO:0007669"/>
    <property type="project" value="UniProtKB-SubCell"/>
</dbReference>
<dbReference type="InterPro" id="IPR000261">
    <property type="entry name" value="EH_dom"/>
</dbReference>
<feature type="region of interest" description="Disordered" evidence="9">
    <location>
        <begin position="136"/>
        <end position="200"/>
    </location>
</feature>
<dbReference type="Gene3D" id="1.10.238.10">
    <property type="entry name" value="EF-hand"/>
    <property type="match status" value="1"/>
</dbReference>